<dbReference type="EMBL" id="CM042010">
    <property type="protein sequence ID" value="KAI3781427.1"/>
    <property type="molecule type" value="Genomic_DNA"/>
</dbReference>
<gene>
    <name evidence="1" type="ORF">L2E82_11442</name>
</gene>
<protein>
    <submittedName>
        <fullName evidence="1">Uncharacterized protein</fullName>
    </submittedName>
</protein>
<reference evidence="1 2" key="2">
    <citation type="journal article" date="2022" name="Mol. Ecol. Resour.">
        <title>The genomes of chicory, endive, great burdock and yacon provide insights into Asteraceae paleo-polyploidization history and plant inulin production.</title>
        <authorList>
            <person name="Fan W."/>
            <person name="Wang S."/>
            <person name="Wang H."/>
            <person name="Wang A."/>
            <person name="Jiang F."/>
            <person name="Liu H."/>
            <person name="Zhao H."/>
            <person name="Xu D."/>
            <person name="Zhang Y."/>
        </authorList>
    </citation>
    <scope>NUCLEOTIDE SEQUENCE [LARGE SCALE GENOMIC DNA]</scope>
    <source>
        <strain evidence="2">cv. Punajuju</strain>
        <tissue evidence="1">Leaves</tissue>
    </source>
</reference>
<proteinExistence type="predicted"/>
<comment type="caution">
    <text evidence="1">The sequence shown here is derived from an EMBL/GenBank/DDBJ whole genome shotgun (WGS) entry which is preliminary data.</text>
</comment>
<dbReference type="Proteomes" id="UP001055811">
    <property type="component" value="Linkage Group LG02"/>
</dbReference>
<organism evidence="1 2">
    <name type="scientific">Cichorium intybus</name>
    <name type="common">Chicory</name>
    <dbReference type="NCBI Taxonomy" id="13427"/>
    <lineage>
        <taxon>Eukaryota</taxon>
        <taxon>Viridiplantae</taxon>
        <taxon>Streptophyta</taxon>
        <taxon>Embryophyta</taxon>
        <taxon>Tracheophyta</taxon>
        <taxon>Spermatophyta</taxon>
        <taxon>Magnoliopsida</taxon>
        <taxon>eudicotyledons</taxon>
        <taxon>Gunneridae</taxon>
        <taxon>Pentapetalae</taxon>
        <taxon>asterids</taxon>
        <taxon>campanulids</taxon>
        <taxon>Asterales</taxon>
        <taxon>Asteraceae</taxon>
        <taxon>Cichorioideae</taxon>
        <taxon>Cichorieae</taxon>
        <taxon>Cichoriinae</taxon>
        <taxon>Cichorium</taxon>
    </lineage>
</organism>
<accession>A0ACB9GDI2</accession>
<reference evidence="2" key="1">
    <citation type="journal article" date="2022" name="Mol. Ecol. Resour.">
        <title>The genomes of chicory, endive, great burdock and yacon provide insights into Asteraceae palaeo-polyploidization history and plant inulin production.</title>
        <authorList>
            <person name="Fan W."/>
            <person name="Wang S."/>
            <person name="Wang H."/>
            <person name="Wang A."/>
            <person name="Jiang F."/>
            <person name="Liu H."/>
            <person name="Zhao H."/>
            <person name="Xu D."/>
            <person name="Zhang Y."/>
        </authorList>
    </citation>
    <scope>NUCLEOTIDE SEQUENCE [LARGE SCALE GENOMIC DNA]</scope>
    <source>
        <strain evidence="2">cv. Punajuju</strain>
    </source>
</reference>
<evidence type="ECO:0000313" key="2">
    <source>
        <dbReference type="Proteomes" id="UP001055811"/>
    </source>
</evidence>
<evidence type="ECO:0000313" key="1">
    <source>
        <dbReference type="EMBL" id="KAI3781427.1"/>
    </source>
</evidence>
<name>A0ACB9GDI2_CICIN</name>
<sequence>MLRLYTRLLGLPAHQYLGRSWISYGLNLALARKGVIVNEKVFKNLTTFELQKRGATIQDSLSGIRVYIKGNLLVTTHISSVSDIFIHDGAIGSCPLINAKIRVISDNPSALFTFHKILFQTPSCAVSHDSCPLTIYIASSISLSALDALGLGSELNNGIIAADADLSSLFLFNKAFCDENENTIKGCLKNTVTNNRGVIMSSHGVSTLFQTTNLENEFLSKFQAAIVLATSDSSSGVIPTISKLSHGQAAYHFLAGYKNGTFNPAYGISSYFYDPLQITKALFSKLVDNQIPSFLINVNQSEKQISGMDFVNLVESTQNKNIPPFKCKGGDLPRRYNKFLANKFGNLPQEFSF</sequence>
<keyword evidence="2" id="KW-1185">Reference proteome</keyword>